<protein>
    <recommendedName>
        <fullName evidence="1">ESAT-6-like protein</fullName>
    </recommendedName>
</protein>
<reference evidence="2 3" key="1">
    <citation type="submission" date="2019-07" db="EMBL/GenBank/DDBJ databases">
        <title>Rhodococcus cavernicolus sp. nov., isolated from a cave.</title>
        <authorList>
            <person name="Lee S.D."/>
        </authorList>
    </citation>
    <scope>NUCLEOTIDE SEQUENCE [LARGE SCALE GENOMIC DNA]</scope>
    <source>
        <strain evidence="2 3">C1-24</strain>
    </source>
</reference>
<accession>A0A5A7S3X6</accession>
<evidence type="ECO:0000313" key="2">
    <source>
        <dbReference type="EMBL" id="KAA0018529.1"/>
    </source>
</evidence>
<gene>
    <name evidence="2" type="ORF">FOY51_23925</name>
</gene>
<sequence length="97" mass="10505">MSDQFSVDLDHLDEVTVKLRSFKEVVGDLLAELDRRVAAVGPAWSGTAYDAYVEAHREWLAGATDVREGLGVLEDAARTAHGAYTDAKDANLRMLGG</sequence>
<name>A0A5A7S3X6_9NOCA</name>
<comment type="similarity">
    <text evidence="1">Belongs to the WXG100 family.</text>
</comment>
<evidence type="ECO:0000256" key="1">
    <source>
        <dbReference type="RuleBase" id="RU362001"/>
    </source>
</evidence>
<dbReference type="SUPFAM" id="SSF140453">
    <property type="entry name" value="EsxAB dimer-like"/>
    <property type="match status" value="1"/>
</dbReference>
<organism evidence="2 3">
    <name type="scientific">Antrihabitans cavernicola</name>
    <dbReference type="NCBI Taxonomy" id="2495913"/>
    <lineage>
        <taxon>Bacteria</taxon>
        <taxon>Bacillati</taxon>
        <taxon>Actinomycetota</taxon>
        <taxon>Actinomycetes</taxon>
        <taxon>Mycobacteriales</taxon>
        <taxon>Nocardiaceae</taxon>
        <taxon>Antrihabitans</taxon>
    </lineage>
</organism>
<dbReference type="NCBIfam" id="TIGR03930">
    <property type="entry name" value="WXG100_ESAT6"/>
    <property type="match status" value="1"/>
</dbReference>
<dbReference type="OrthoDB" id="4556231at2"/>
<dbReference type="InterPro" id="IPR010310">
    <property type="entry name" value="T7SS_ESAT-6-like"/>
</dbReference>
<dbReference type="AlphaFoldDB" id="A0A5A7S3X6"/>
<dbReference type="Proteomes" id="UP000322244">
    <property type="component" value="Unassembled WGS sequence"/>
</dbReference>
<evidence type="ECO:0000313" key="3">
    <source>
        <dbReference type="Proteomes" id="UP000322244"/>
    </source>
</evidence>
<keyword evidence="3" id="KW-1185">Reference proteome</keyword>
<dbReference type="Pfam" id="PF06013">
    <property type="entry name" value="WXG100"/>
    <property type="match status" value="1"/>
</dbReference>
<dbReference type="Gene3D" id="1.10.287.1060">
    <property type="entry name" value="ESAT-6-like"/>
    <property type="match status" value="1"/>
</dbReference>
<dbReference type="InterPro" id="IPR036689">
    <property type="entry name" value="ESAT-6-like_sf"/>
</dbReference>
<dbReference type="EMBL" id="VLNY01000017">
    <property type="protein sequence ID" value="KAA0018529.1"/>
    <property type="molecule type" value="Genomic_DNA"/>
</dbReference>
<dbReference type="RefSeq" id="WP_149432790.1">
    <property type="nucleotide sequence ID" value="NZ_VLNY01000017.1"/>
</dbReference>
<proteinExistence type="inferred from homology"/>
<comment type="caution">
    <text evidence="2">The sequence shown here is derived from an EMBL/GenBank/DDBJ whole genome shotgun (WGS) entry which is preliminary data.</text>
</comment>